<keyword evidence="2" id="KW-1134">Transmembrane beta strand</keyword>
<dbReference type="GO" id="GO:1990281">
    <property type="term" value="C:efflux pump complex"/>
    <property type="evidence" value="ECO:0007669"/>
    <property type="project" value="TreeGrafter"/>
</dbReference>
<keyword evidence="5" id="KW-0998">Cell outer membrane</keyword>
<dbReference type="AlphaFoldDB" id="A0A059FBN3"/>
<protein>
    <submittedName>
        <fullName evidence="7">Heavy metal RND efflux outer membrane protein, CzcC family protein</fullName>
    </submittedName>
</protein>
<evidence type="ECO:0000256" key="2">
    <source>
        <dbReference type="ARBA" id="ARBA00022452"/>
    </source>
</evidence>
<comment type="caution">
    <text evidence="7">The sequence shown here is derived from an EMBL/GenBank/DDBJ whole genome shotgun (WGS) entry which is preliminary data.</text>
</comment>
<name>A0A059FBN3_9PROT</name>
<comment type="subcellular location">
    <subcellularLocation>
        <location evidence="1">Cell outer membrane</location>
    </subcellularLocation>
</comment>
<dbReference type="SUPFAM" id="SSF56954">
    <property type="entry name" value="Outer membrane efflux proteins (OEP)"/>
    <property type="match status" value="1"/>
</dbReference>
<evidence type="ECO:0000313" key="8">
    <source>
        <dbReference type="Proteomes" id="UP000025171"/>
    </source>
</evidence>
<dbReference type="GO" id="GO:0015562">
    <property type="term" value="F:efflux transmembrane transporter activity"/>
    <property type="evidence" value="ECO:0007669"/>
    <property type="project" value="InterPro"/>
</dbReference>
<dbReference type="EMBL" id="ARYK01000011">
    <property type="protein sequence ID" value="KCZ87971.1"/>
    <property type="molecule type" value="Genomic_DNA"/>
</dbReference>
<evidence type="ECO:0000256" key="1">
    <source>
        <dbReference type="ARBA" id="ARBA00004442"/>
    </source>
</evidence>
<dbReference type="STRING" id="1280950.HJO_16345"/>
<dbReference type="InterPro" id="IPR051906">
    <property type="entry name" value="TolC-like"/>
</dbReference>
<keyword evidence="4" id="KW-0472">Membrane</keyword>
<dbReference type="eggNOG" id="COG1538">
    <property type="taxonomic scope" value="Bacteria"/>
</dbReference>
<dbReference type="PATRIC" id="fig|1280950.3.peg.3278"/>
<sequence length="398" mass="43241">MLLACAGISSALIAAADAQSFPDLESALHDHPSLQAMAWQAEANRERANAATALPDPVISAGINNFPIFDPSFSDFLPTSKSVGIQQKFPSLAGRNARAGEALARASEIREMRAQRYAALRGDLIALLHEKQRTRIQRDLAEERTEKYDALTRVAERELDAGRPALFRLAEIEGERAELDRTLVELNGQAEQIDARLVELLGTVPDTPPPPVMPIDWSGDAMAFHAVRVADAGIAVRDRGIDDAKAGWKPEWGVQLTYQQRESGANYTGDDWVSGMVSVTVPFWASKNQAPRLRAAKAERAAARANFSAAARTAAAQYSTYRSMRLTAEQSAAVLSRKIVAIEDEITSRTTIYESGVGDYAPIIDGELAILKLRSEMAGEQARIATATARMNALLVTQ</sequence>
<dbReference type="Gene3D" id="1.20.1600.10">
    <property type="entry name" value="Outer membrane efflux proteins (OEP)"/>
    <property type="match status" value="1"/>
</dbReference>
<dbReference type="GO" id="GO:0009279">
    <property type="term" value="C:cell outer membrane"/>
    <property type="evidence" value="ECO:0007669"/>
    <property type="project" value="UniProtKB-SubCell"/>
</dbReference>
<accession>A0A059FBN3</accession>
<evidence type="ECO:0000256" key="6">
    <source>
        <dbReference type="SAM" id="Coils"/>
    </source>
</evidence>
<dbReference type="PANTHER" id="PTHR30026:SF20">
    <property type="entry name" value="OUTER MEMBRANE PROTEIN TOLC"/>
    <property type="match status" value="1"/>
</dbReference>
<gene>
    <name evidence="7" type="ORF">HJO_16345</name>
</gene>
<keyword evidence="3" id="KW-0812">Transmembrane</keyword>
<evidence type="ECO:0000256" key="5">
    <source>
        <dbReference type="ARBA" id="ARBA00023237"/>
    </source>
</evidence>
<proteinExistence type="predicted"/>
<keyword evidence="8" id="KW-1185">Reference proteome</keyword>
<feature type="coiled-coil region" evidence="6">
    <location>
        <begin position="169"/>
        <end position="196"/>
    </location>
</feature>
<dbReference type="GO" id="GO:0015288">
    <property type="term" value="F:porin activity"/>
    <property type="evidence" value="ECO:0007669"/>
    <property type="project" value="TreeGrafter"/>
</dbReference>
<keyword evidence="6" id="KW-0175">Coiled coil</keyword>
<dbReference type="Proteomes" id="UP000025171">
    <property type="component" value="Unassembled WGS sequence"/>
</dbReference>
<reference evidence="7 8" key="1">
    <citation type="journal article" date="2014" name="Antonie Van Leeuwenhoek">
        <title>Hyphomonas beringensis sp. nov. and Hyphomonas chukchiensis sp. nov., isolated from surface seawater of the Bering Sea and Chukchi Sea.</title>
        <authorList>
            <person name="Li C."/>
            <person name="Lai Q."/>
            <person name="Li G."/>
            <person name="Dong C."/>
            <person name="Wang J."/>
            <person name="Liao Y."/>
            <person name="Shao Z."/>
        </authorList>
    </citation>
    <scope>NUCLEOTIDE SEQUENCE [LARGE SCALE GENOMIC DNA]</scope>
    <source>
        <strain evidence="7 8">MHS-2</strain>
    </source>
</reference>
<organism evidence="7 8">
    <name type="scientific">Hyphomonas johnsonii MHS-2</name>
    <dbReference type="NCBI Taxonomy" id="1280950"/>
    <lineage>
        <taxon>Bacteria</taxon>
        <taxon>Pseudomonadati</taxon>
        <taxon>Pseudomonadota</taxon>
        <taxon>Alphaproteobacteria</taxon>
        <taxon>Hyphomonadales</taxon>
        <taxon>Hyphomonadaceae</taxon>
        <taxon>Hyphomonas</taxon>
    </lineage>
</organism>
<evidence type="ECO:0000256" key="3">
    <source>
        <dbReference type="ARBA" id="ARBA00022692"/>
    </source>
</evidence>
<evidence type="ECO:0000313" key="7">
    <source>
        <dbReference type="EMBL" id="KCZ87971.1"/>
    </source>
</evidence>
<evidence type="ECO:0000256" key="4">
    <source>
        <dbReference type="ARBA" id="ARBA00023136"/>
    </source>
</evidence>
<dbReference type="PANTHER" id="PTHR30026">
    <property type="entry name" value="OUTER MEMBRANE PROTEIN TOLC"/>
    <property type="match status" value="1"/>
</dbReference>